<dbReference type="Proteomes" id="UP000515135">
    <property type="component" value="Unplaced"/>
</dbReference>
<evidence type="ECO:0000256" key="7">
    <source>
        <dbReference type="SAM" id="MobiDB-lite"/>
    </source>
</evidence>
<evidence type="ECO:0000256" key="4">
    <source>
        <dbReference type="ARBA" id="ARBA00023030"/>
    </source>
</evidence>
<evidence type="ECO:0000256" key="5">
    <source>
        <dbReference type="ARBA" id="ARBA00023157"/>
    </source>
</evidence>
<dbReference type="SUPFAM" id="SSF57501">
    <property type="entry name" value="Cystine-knot cytokines"/>
    <property type="match status" value="1"/>
</dbReference>
<proteinExistence type="inferred from homology"/>
<keyword evidence="5" id="KW-1015">Disulfide bond</keyword>
<accession>A0A6P4ZTT2</accession>
<dbReference type="GeneID" id="109477517"/>
<feature type="compositionally biased region" description="Basic and acidic residues" evidence="7">
    <location>
        <begin position="498"/>
        <end position="507"/>
    </location>
</feature>
<evidence type="ECO:0000259" key="8">
    <source>
        <dbReference type="PROSITE" id="PS51362"/>
    </source>
</evidence>
<dbReference type="GO" id="GO:0005125">
    <property type="term" value="F:cytokine activity"/>
    <property type="evidence" value="ECO:0007669"/>
    <property type="project" value="TreeGrafter"/>
</dbReference>
<dbReference type="InterPro" id="IPR015615">
    <property type="entry name" value="TGF-beta-rel"/>
</dbReference>
<dbReference type="PROSITE" id="PS51362">
    <property type="entry name" value="TGF_BETA_2"/>
    <property type="match status" value="1"/>
</dbReference>
<sequence>MPGASPGLAPFPTGEREGTHGSGCTDLYRDAGGGSAGRARATARTLGVGFTVLAEMCSVSRKGTPACFPLDPTVSRRRRAVTPDVPDCTSEPGGADTPALPPDRHGPPGGLLRASLRAARPAYGKPAGALPSPPSQLSCETDADCCSIILEEAWPVFPTVGKFSETEEDSLSSNMARFVRVFLFVLLIFAASYASEMSQTHARRTRKAASLEESERTVAEQVAVGTVRNTSFLRGEATAAPRSFSGRLGAKSGTEIVETRAQRTAKAPCGRARCPRGGTGRPQRCPRRLARPGPPVVHLYMRYLTWRSNWQPGGERWRQQALRNSTVYQVLPWKVSWRRGVGNFKFKVDCHVSKVNVVRESELVLTFSTTFQSAVRKGILQPPYQLVLLKVIRRSGVRKHRHLATKTVYGNETAPWVTFSVSRPVQTWRRSSRLKHGLRLHVVSMATGLQVDQRVARRVFDTAREATLLAAYVLEGGGQQDAVFSQRSGGNLRRRGKGERSRSHSRDRISSLDVLQRMLLGNQTGREAAEEEERRGPELLRDWLAYRGRNRQVVRRHDNNAGSEGRGRRQLGDCRRYDHYVVFDDVVRPNFILQPRRYNARRCGGACGRPLPDHVNATNHAMLMALQHDLRPRVVPAPCCVPLAYSAISVMEKHGDDIVVKPYPNMRVETCGCR</sequence>
<feature type="domain" description="TGF-beta family profile" evidence="8">
    <location>
        <begin position="555"/>
        <end position="674"/>
    </location>
</feature>
<feature type="region of interest" description="Disordered" evidence="7">
    <location>
        <begin position="269"/>
        <end position="289"/>
    </location>
</feature>
<evidence type="ECO:0000313" key="9">
    <source>
        <dbReference type="Proteomes" id="UP000515135"/>
    </source>
</evidence>
<dbReference type="GO" id="GO:0005615">
    <property type="term" value="C:extracellular space"/>
    <property type="evidence" value="ECO:0007669"/>
    <property type="project" value="TreeGrafter"/>
</dbReference>
<comment type="subcellular location">
    <subcellularLocation>
        <location evidence="1">Secreted</location>
    </subcellularLocation>
</comment>
<dbReference type="KEGG" id="bbel:109477517"/>
<dbReference type="SMART" id="SM00204">
    <property type="entry name" value="TGFB"/>
    <property type="match status" value="1"/>
</dbReference>
<keyword evidence="3" id="KW-0964">Secreted</keyword>
<feature type="region of interest" description="Disordered" evidence="7">
    <location>
        <begin position="1"/>
        <end position="27"/>
    </location>
</feature>
<dbReference type="InterPro" id="IPR017948">
    <property type="entry name" value="TGFb_CS"/>
</dbReference>
<gene>
    <name evidence="10" type="primary">LOC109477517</name>
</gene>
<name>A0A6P4ZTT2_BRABE</name>
<keyword evidence="4 6" id="KW-0339">Growth factor</keyword>
<organism evidence="9 10">
    <name type="scientific">Branchiostoma belcheri</name>
    <name type="common">Amphioxus</name>
    <dbReference type="NCBI Taxonomy" id="7741"/>
    <lineage>
        <taxon>Eukaryota</taxon>
        <taxon>Metazoa</taxon>
        <taxon>Chordata</taxon>
        <taxon>Cephalochordata</taxon>
        <taxon>Leptocardii</taxon>
        <taxon>Amphioxiformes</taxon>
        <taxon>Branchiostomatidae</taxon>
        <taxon>Branchiostoma</taxon>
    </lineage>
</organism>
<evidence type="ECO:0000256" key="3">
    <source>
        <dbReference type="ARBA" id="ARBA00022525"/>
    </source>
</evidence>
<evidence type="ECO:0000256" key="1">
    <source>
        <dbReference type="ARBA" id="ARBA00004613"/>
    </source>
</evidence>
<dbReference type="InterPro" id="IPR029034">
    <property type="entry name" value="Cystine-knot_cytokine"/>
</dbReference>
<feature type="region of interest" description="Disordered" evidence="7">
    <location>
        <begin position="78"/>
        <end position="112"/>
    </location>
</feature>
<dbReference type="GO" id="GO:0008083">
    <property type="term" value="F:growth factor activity"/>
    <property type="evidence" value="ECO:0007669"/>
    <property type="project" value="UniProtKB-KW"/>
</dbReference>
<evidence type="ECO:0000256" key="2">
    <source>
        <dbReference type="ARBA" id="ARBA00006656"/>
    </source>
</evidence>
<dbReference type="PANTHER" id="PTHR11848:SF302">
    <property type="entry name" value="TGF-BETA FAMILY PROFILE DOMAIN-CONTAINING PROTEIN"/>
    <property type="match status" value="1"/>
</dbReference>
<dbReference type="PANTHER" id="PTHR11848">
    <property type="entry name" value="TGF-BETA FAMILY"/>
    <property type="match status" value="1"/>
</dbReference>
<protein>
    <submittedName>
        <fullName evidence="10">Uncharacterized protein LOC109477517</fullName>
    </submittedName>
</protein>
<dbReference type="Gene3D" id="2.10.90.10">
    <property type="entry name" value="Cystine-knot cytokines"/>
    <property type="match status" value="1"/>
</dbReference>
<dbReference type="Pfam" id="PF00019">
    <property type="entry name" value="TGF_beta"/>
    <property type="match status" value="1"/>
</dbReference>
<evidence type="ECO:0000313" key="10">
    <source>
        <dbReference type="RefSeq" id="XP_019634362.1"/>
    </source>
</evidence>
<dbReference type="AlphaFoldDB" id="A0A6P4ZTT2"/>
<dbReference type="PROSITE" id="PS00250">
    <property type="entry name" value="TGF_BETA_1"/>
    <property type="match status" value="1"/>
</dbReference>
<dbReference type="OrthoDB" id="5987191at2759"/>
<dbReference type="InterPro" id="IPR001839">
    <property type="entry name" value="TGF-b_C"/>
</dbReference>
<dbReference type="RefSeq" id="XP_019634362.1">
    <property type="nucleotide sequence ID" value="XM_019778803.1"/>
</dbReference>
<comment type="similarity">
    <text evidence="2 6">Belongs to the TGF-beta family.</text>
</comment>
<reference evidence="10" key="1">
    <citation type="submission" date="2025-08" db="UniProtKB">
        <authorList>
            <consortium name="RefSeq"/>
        </authorList>
    </citation>
    <scope>IDENTIFICATION</scope>
    <source>
        <tissue evidence="10">Gonad</tissue>
    </source>
</reference>
<keyword evidence="9" id="KW-1185">Reference proteome</keyword>
<feature type="region of interest" description="Disordered" evidence="7">
    <location>
        <begin position="484"/>
        <end position="507"/>
    </location>
</feature>
<evidence type="ECO:0000256" key="6">
    <source>
        <dbReference type="RuleBase" id="RU000354"/>
    </source>
</evidence>